<evidence type="ECO:0000256" key="1">
    <source>
        <dbReference type="SAM" id="Phobius"/>
    </source>
</evidence>
<proteinExistence type="predicted"/>
<dbReference type="Proteomes" id="UP001198402">
    <property type="component" value="Unassembled WGS sequence"/>
</dbReference>
<dbReference type="RefSeq" id="WP_224476839.1">
    <property type="nucleotide sequence ID" value="NZ_JAIUJS010000001.1"/>
</dbReference>
<reference evidence="3" key="1">
    <citation type="submission" date="2023-07" db="EMBL/GenBank/DDBJ databases">
        <authorList>
            <person name="Yue Y."/>
        </authorList>
    </citation>
    <scope>NUCLEOTIDE SEQUENCE [LARGE SCALE GENOMIC DNA]</scope>
    <source>
        <strain evidence="3">2Y89</strain>
    </source>
</reference>
<feature type="transmembrane region" description="Helical" evidence="1">
    <location>
        <begin position="118"/>
        <end position="139"/>
    </location>
</feature>
<gene>
    <name evidence="2" type="ORF">LBV24_01500</name>
</gene>
<feature type="transmembrane region" description="Helical" evidence="1">
    <location>
        <begin position="151"/>
        <end position="169"/>
    </location>
</feature>
<protein>
    <recommendedName>
        <fullName evidence="4">O-Antigen ligase</fullName>
    </recommendedName>
</protein>
<organism evidence="2 3">
    <name type="scientific">Winogradskyella vincentii</name>
    <dbReference type="NCBI Taxonomy" id="2877122"/>
    <lineage>
        <taxon>Bacteria</taxon>
        <taxon>Pseudomonadati</taxon>
        <taxon>Bacteroidota</taxon>
        <taxon>Flavobacteriia</taxon>
        <taxon>Flavobacteriales</taxon>
        <taxon>Flavobacteriaceae</taxon>
        <taxon>Winogradskyella</taxon>
    </lineage>
</organism>
<feature type="transmembrane region" description="Helical" evidence="1">
    <location>
        <begin position="399"/>
        <end position="416"/>
    </location>
</feature>
<name>A0ABS7XZ17_9FLAO</name>
<dbReference type="EMBL" id="JAIUJS010000001">
    <property type="protein sequence ID" value="MCA0151872.1"/>
    <property type="molecule type" value="Genomic_DNA"/>
</dbReference>
<feature type="transmembrane region" description="Helical" evidence="1">
    <location>
        <begin position="225"/>
        <end position="243"/>
    </location>
</feature>
<feature type="transmembrane region" description="Helical" evidence="1">
    <location>
        <begin position="34"/>
        <end position="54"/>
    </location>
</feature>
<feature type="transmembrane region" description="Helical" evidence="1">
    <location>
        <begin position="198"/>
        <end position="213"/>
    </location>
</feature>
<evidence type="ECO:0008006" key="4">
    <source>
        <dbReference type="Google" id="ProtNLM"/>
    </source>
</evidence>
<feature type="transmembrane region" description="Helical" evidence="1">
    <location>
        <begin position="93"/>
        <end position="111"/>
    </location>
</feature>
<keyword evidence="1" id="KW-1133">Transmembrane helix</keyword>
<feature type="transmembrane region" description="Helical" evidence="1">
    <location>
        <begin position="9"/>
        <end position="28"/>
    </location>
</feature>
<evidence type="ECO:0000313" key="2">
    <source>
        <dbReference type="EMBL" id="MCA0151872.1"/>
    </source>
</evidence>
<keyword evidence="1" id="KW-0472">Membrane</keyword>
<keyword evidence="3" id="KW-1185">Reference proteome</keyword>
<evidence type="ECO:0000313" key="3">
    <source>
        <dbReference type="Proteomes" id="UP001198402"/>
    </source>
</evidence>
<feature type="transmembrane region" description="Helical" evidence="1">
    <location>
        <begin position="176"/>
        <end position="192"/>
    </location>
</feature>
<comment type="caution">
    <text evidence="2">The sequence shown here is derived from an EMBL/GenBank/DDBJ whole genome shotgun (WGS) entry which is preliminary data.</text>
</comment>
<feature type="transmembrane region" description="Helical" evidence="1">
    <location>
        <begin position="66"/>
        <end position="87"/>
    </location>
</feature>
<sequence length="424" mass="48858">MAVYRLNTLIIKILKGYIIIFLCLGWMIDQGILTHNQLLVFQLMPLALFIIVLAKRKGAINSKPKLITVFFPLIVVISGLINNVNTLSMLLDIRWLILPLFVYLTLINLNLKQQELKGLIKFVFILGILHIPMAFLKYFILEWHGETTLGLISHSGSTYFVTIAFAFILSFSSNNSLLRNLILFFGFILVAVSSAKRAIIFMLPIIFVVFLYLNRDNSKNSLRTFNYSFFLLPLFVYLLVRLSPTLNPSNKIWGVFDLEFAIDYALEYESIDRETFNNTTANRLGTTALILNQTFNSPINFIFGYGGDKLSKSYISSSSSKDFTKQVEYGYNGLTWLLYQYGIIASLIWFLFFFRFKKLSEVIMKTTNSTFWISYAKGIYITAIIMSVFQFGYSPEYKNLELISLVYILFAVAYIYQKKYANIN</sequence>
<feature type="transmembrane region" description="Helical" evidence="1">
    <location>
        <begin position="375"/>
        <end position="393"/>
    </location>
</feature>
<feature type="transmembrane region" description="Helical" evidence="1">
    <location>
        <begin position="336"/>
        <end position="354"/>
    </location>
</feature>
<keyword evidence="1" id="KW-0812">Transmembrane</keyword>
<accession>A0ABS7XZ17</accession>